<sequence>MTRTTPELALPSPRSRSTLTGWRLTATCDLARSRPHTVESGFEPGILQPRSQGLSTRYFIYLCRHSFTFKVATLQLNTTFPVFISGVTRVSSAMTLFFRPPHQIYLKKYQIRSYILLSLSSKPGLSIRPLYPSHYATAQEDTCIEGENK</sequence>
<dbReference type="EMBL" id="BGPR01001895">
    <property type="protein sequence ID" value="GBM63878.1"/>
    <property type="molecule type" value="Genomic_DNA"/>
</dbReference>
<evidence type="ECO:0000313" key="2">
    <source>
        <dbReference type="Proteomes" id="UP000499080"/>
    </source>
</evidence>
<reference evidence="1 2" key="1">
    <citation type="journal article" date="2019" name="Sci. Rep.">
        <title>Orb-weaving spider Araneus ventricosus genome elucidates the spidroin gene catalogue.</title>
        <authorList>
            <person name="Kono N."/>
            <person name="Nakamura H."/>
            <person name="Ohtoshi R."/>
            <person name="Moran D.A.P."/>
            <person name="Shinohara A."/>
            <person name="Yoshida Y."/>
            <person name="Fujiwara M."/>
            <person name="Mori M."/>
            <person name="Tomita M."/>
            <person name="Arakawa K."/>
        </authorList>
    </citation>
    <scope>NUCLEOTIDE SEQUENCE [LARGE SCALE GENOMIC DNA]</scope>
</reference>
<name>A0A4Y2HF07_ARAVE</name>
<evidence type="ECO:0000313" key="1">
    <source>
        <dbReference type="EMBL" id="GBM63878.1"/>
    </source>
</evidence>
<proteinExistence type="predicted"/>
<comment type="caution">
    <text evidence="1">The sequence shown here is derived from an EMBL/GenBank/DDBJ whole genome shotgun (WGS) entry which is preliminary data.</text>
</comment>
<dbReference type="AlphaFoldDB" id="A0A4Y2HF07"/>
<protein>
    <submittedName>
        <fullName evidence="1">Uncharacterized protein</fullName>
    </submittedName>
</protein>
<gene>
    <name evidence="1" type="ORF">AVEN_48578_1</name>
</gene>
<organism evidence="1 2">
    <name type="scientific">Araneus ventricosus</name>
    <name type="common">Orbweaver spider</name>
    <name type="synonym">Epeira ventricosa</name>
    <dbReference type="NCBI Taxonomy" id="182803"/>
    <lineage>
        <taxon>Eukaryota</taxon>
        <taxon>Metazoa</taxon>
        <taxon>Ecdysozoa</taxon>
        <taxon>Arthropoda</taxon>
        <taxon>Chelicerata</taxon>
        <taxon>Arachnida</taxon>
        <taxon>Araneae</taxon>
        <taxon>Araneomorphae</taxon>
        <taxon>Entelegynae</taxon>
        <taxon>Araneoidea</taxon>
        <taxon>Araneidae</taxon>
        <taxon>Araneus</taxon>
    </lineage>
</organism>
<keyword evidence="2" id="KW-1185">Reference proteome</keyword>
<accession>A0A4Y2HF07</accession>
<dbReference type="Proteomes" id="UP000499080">
    <property type="component" value="Unassembled WGS sequence"/>
</dbReference>